<name>A0ABS8WEC7_9GAMM</name>
<evidence type="ECO:0000313" key="1">
    <source>
        <dbReference type="EMBL" id="MCE2597404.1"/>
    </source>
</evidence>
<evidence type="ECO:0000313" key="2">
    <source>
        <dbReference type="Proteomes" id="UP001201273"/>
    </source>
</evidence>
<dbReference type="RefSeq" id="WP_233055140.1">
    <property type="nucleotide sequence ID" value="NZ_JAIMJA010000051.1"/>
</dbReference>
<proteinExistence type="predicted"/>
<keyword evidence="2" id="KW-1185">Reference proteome</keyword>
<comment type="caution">
    <text evidence="1">The sequence shown here is derived from an EMBL/GenBank/DDBJ whole genome shotgun (WGS) entry which is preliminary data.</text>
</comment>
<protein>
    <submittedName>
        <fullName evidence="1">Uncharacterized protein</fullName>
    </submittedName>
</protein>
<organism evidence="1 2">
    <name type="scientific">Motilimonas cestriensis</name>
    <dbReference type="NCBI Taxonomy" id="2742685"/>
    <lineage>
        <taxon>Bacteria</taxon>
        <taxon>Pseudomonadati</taxon>
        <taxon>Pseudomonadota</taxon>
        <taxon>Gammaproteobacteria</taxon>
        <taxon>Alteromonadales</taxon>
        <taxon>Alteromonadales genera incertae sedis</taxon>
        <taxon>Motilimonas</taxon>
    </lineage>
</organism>
<reference evidence="1 2" key="1">
    <citation type="journal article" date="2022" name="Environ. Microbiol. Rep.">
        <title>Eco-phylogenetic analyses reveal divergent evolution of vitamin B12 metabolism in the marine bacterial family 'Psychromonadaceae'.</title>
        <authorList>
            <person name="Jin X."/>
            <person name="Yang Y."/>
            <person name="Cao H."/>
            <person name="Gao B."/>
            <person name="Zhao Z."/>
        </authorList>
    </citation>
    <scope>NUCLEOTIDE SEQUENCE [LARGE SCALE GENOMIC DNA]</scope>
    <source>
        <strain evidence="1 2">MKS20</strain>
    </source>
</reference>
<gene>
    <name evidence="1" type="ORF">K6Y31_21785</name>
</gene>
<accession>A0ABS8WEC7</accession>
<dbReference type="Proteomes" id="UP001201273">
    <property type="component" value="Unassembled WGS sequence"/>
</dbReference>
<sequence>MPTIKFTGPALVASVEENDDGSLDLISDKTTLESLNGLSYQDEEFSDYLYDREETEGFAEYVSGGILSFTYDSSSGALIGSIEYQLSRHLSADEVEALEEYTIEQLTDGIGSNFSQERALSGEVTPFINHEELSCHQAS</sequence>
<dbReference type="EMBL" id="JAIMJA010000051">
    <property type="protein sequence ID" value="MCE2597404.1"/>
    <property type="molecule type" value="Genomic_DNA"/>
</dbReference>